<name>A0A4E0RD69_FASHE</name>
<proteinExistence type="inferred from homology"/>
<evidence type="ECO:0000256" key="2">
    <source>
        <dbReference type="ARBA" id="ARBA00022448"/>
    </source>
</evidence>
<evidence type="ECO:0000256" key="5">
    <source>
        <dbReference type="ARBA" id="ARBA00022989"/>
    </source>
</evidence>
<gene>
    <name evidence="13" type="ORF">D915_003531</name>
</gene>
<dbReference type="Gene3D" id="2.60.470.10">
    <property type="entry name" value="Acid-sensing ion channels like domains"/>
    <property type="match status" value="1"/>
</dbReference>
<keyword evidence="7 11" id="KW-0406">Ion transport</keyword>
<keyword evidence="10 11" id="KW-0407">Ion channel</keyword>
<dbReference type="GO" id="GO:0016020">
    <property type="term" value="C:membrane"/>
    <property type="evidence" value="ECO:0007669"/>
    <property type="project" value="UniProtKB-SubCell"/>
</dbReference>
<dbReference type="Pfam" id="PF00858">
    <property type="entry name" value="ASC"/>
    <property type="match status" value="1"/>
</dbReference>
<evidence type="ECO:0000256" key="11">
    <source>
        <dbReference type="RuleBase" id="RU000679"/>
    </source>
</evidence>
<feature type="transmembrane region" description="Helical" evidence="12">
    <location>
        <begin position="581"/>
        <end position="604"/>
    </location>
</feature>
<evidence type="ECO:0000256" key="10">
    <source>
        <dbReference type="ARBA" id="ARBA00023303"/>
    </source>
</evidence>
<comment type="caution">
    <text evidence="13">The sequence shown here is derived from an EMBL/GenBank/DDBJ whole genome shotgun (WGS) entry which is preliminary data.</text>
</comment>
<evidence type="ECO:0000256" key="7">
    <source>
        <dbReference type="ARBA" id="ARBA00023065"/>
    </source>
</evidence>
<organism evidence="13 14">
    <name type="scientific">Fasciola hepatica</name>
    <name type="common">Liver fluke</name>
    <dbReference type="NCBI Taxonomy" id="6192"/>
    <lineage>
        <taxon>Eukaryota</taxon>
        <taxon>Metazoa</taxon>
        <taxon>Spiralia</taxon>
        <taxon>Lophotrochozoa</taxon>
        <taxon>Platyhelminthes</taxon>
        <taxon>Trematoda</taxon>
        <taxon>Digenea</taxon>
        <taxon>Plagiorchiida</taxon>
        <taxon>Echinostomata</taxon>
        <taxon>Echinostomatoidea</taxon>
        <taxon>Fasciolidae</taxon>
        <taxon>Fasciola</taxon>
    </lineage>
</organism>
<keyword evidence="4 11" id="KW-0812">Transmembrane</keyword>
<keyword evidence="5 12" id="KW-1133">Transmembrane helix</keyword>
<evidence type="ECO:0008006" key="15">
    <source>
        <dbReference type="Google" id="ProtNLM"/>
    </source>
</evidence>
<evidence type="ECO:0000256" key="4">
    <source>
        <dbReference type="ARBA" id="ARBA00022692"/>
    </source>
</evidence>
<evidence type="ECO:0000256" key="6">
    <source>
        <dbReference type="ARBA" id="ARBA00023053"/>
    </source>
</evidence>
<comment type="subcellular location">
    <subcellularLocation>
        <location evidence="1">Membrane</location>
        <topology evidence="1">Multi-pass membrane protein</topology>
    </subcellularLocation>
</comment>
<evidence type="ECO:0000313" key="13">
    <source>
        <dbReference type="EMBL" id="THD25413.1"/>
    </source>
</evidence>
<evidence type="ECO:0000256" key="3">
    <source>
        <dbReference type="ARBA" id="ARBA00022461"/>
    </source>
</evidence>
<reference evidence="13" key="1">
    <citation type="submission" date="2019-03" db="EMBL/GenBank/DDBJ databases">
        <title>Improved annotation for the trematode Fasciola hepatica.</title>
        <authorList>
            <person name="Choi Y.-J."/>
            <person name="Martin J."/>
            <person name="Mitreva M."/>
        </authorList>
    </citation>
    <scope>NUCLEOTIDE SEQUENCE [LARGE SCALE GENOMIC DNA]</scope>
</reference>
<feature type="transmembrane region" description="Helical" evidence="12">
    <location>
        <begin position="21"/>
        <end position="41"/>
    </location>
</feature>
<evidence type="ECO:0000256" key="8">
    <source>
        <dbReference type="ARBA" id="ARBA00023136"/>
    </source>
</evidence>
<dbReference type="EMBL" id="JXXN02001153">
    <property type="protein sequence ID" value="THD25413.1"/>
    <property type="molecule type" value="Genomic_DNA"/>
</dbReference>
<keyword evidence="8 12" id="KW-0472">Membrane</keyword>
<evidence type="ECO:0000256" key="9">
    <source>
        <dbReference type="ARBA" id="ARBA00023201"/>
    </source>
</evidence>
<sequence>MKMTRTLSGSSLTILKRCLHLIIFLLVGFFLMYRIADWIMIRNSFPDLLRSMICDLDNNQRYAPSENLSKLLPTEKRMTSDSLDECTTNLILCGLNPVKGSAVFTMNNGDVVYNRLIQNRQNNQGNISTFLSALSDTEYRLITHKMSTMLKSCFVDSSECYATDFTLIRTREGFCYALPLNRTSGVHQVQLILDPEKYDYIIPNDGFIGFRLAVVHANQVKNADAIRFTVVGPYFHTFLDVRHQRGKNCLDEKGSFKQQCPEHHLRAVSQSEKVDMFVQLLSQKKKERFARSEKAIEFAALVQQRAFLQAYNQTAFHLLMRMVHELTAANQDATNISAMIHELSDRLQQGLQRLDYLILINASFSASSHHIKQKQCLLHINRILWQFSEESKLLLQNPTSSYSDFISTPLVNETLLDWKRKQMELYLIDSFYGAKSVMSARVILLRKVLKAVMKLKLKFTNITSTEQPNLKDYKTTMDTEVDKSRDCEPVSADFVNILNGIGARASVALSRIDHVNSGLHELLRDNRVVRATYPTYKAVPGQIYVDNLVLVTLQLTEEKAEESTDATLFLFKVFRAGLTSVIINTLTLYIGIFLLLEVGFTRWANRRSCRPKRSQPNNITDAYLGPMELQAPLSRRSFSFSVQTPNMHKNQCSQPCEYCTVRPRSKYCQSDLESLTFVDVATPVYQCRNQFEPTVSNIIPIVQPLYFTDAFVCNDRAPENYATVSVSNSTRNRPAAACISPPPEMQSSGGLKAVRVHMQSHQV</sequence>
<evidence type="ECO:0000313" key="14">
    <source>
        <dbReference type="Proteomes" id="UP000230066"/>
    </source>
</evidence>
<dbReference type="Proteomes" id="UP000230066">
    <property type="component" value="Unassembled WGS sequence"/>
</dbReference>
<dbReference type="InterPro" id="IPR001873">
    <property type="entry name" value="ENaC"/>
</dbReference>
<protein>
    <recommendedName>
        <fullName evidence="15">Amiloride-sensitive sodium channel</fullName>
    </recommendedName>
</protein>
<accession>A0A4E0RD69</accession>
<keyword evidence="2 11" id="KW-0813">Transport</keyword>
<comment type="similarity">
    <text evidence="11">Belongs to the amiloride-sensitive sodium channel (TC 1.A.6) family.</text>
</comment>
<keyword evidence="9 11" id="KW-0739">Sodium transport</keyword>
<keyword evidence="3 11" id="KW-0894">Sodium channel</keyword>
<dbReference type="AlphaFoldDB" id="A0A4E0RD69"/>
<dbReference type="GO" id="GO:0005272">
    <property type="term" value="F:sodium channel activity"/>
    <property type="evidence" value="ECO:0007669"/>
    <property type="project" value="UniProtKB-KW"/>
</dbReference>
<evidence type="ECO:0000256" key="1">
    <source>
        <dbReference type="ARBA" id="ARBA00004141"/>
    </source>
</evidence>
<keyword evidence="14" id="KW-1185">Reference proteome</keyword>
<evidence type="ECO:0000256" key="12">
    <source>
        <dbReference type="SAM" id="Phobius"/>
    </source>
</evidence>
<keyword evidence="6" id="KW-0915">Sodium</keyword>